<dbReference type="Proteomes" id="UP001268544">
    <property type="component" value="Unassembled WGS sequence"/>
</dbReference>
<protein>
    <submittedName>
        <fullName evidence="1">Uncharacterized protein</fullName>
    </submittedName>
</protein>
<dbReference type="EMBL" id="JAVKVH010000001">
    <property type="protein sequence ID" value="MDR7624993.1"/>
    <property type="molecule type" value="Genomic_DNA"/>
</dbReference>
<name>A0ABD5CYN5_LACPA</name>
<dbReference type="RefSeq" id="WP_194959158.1">
    <property type="nucleotide sequence ID" value="NZ_CP133786.1"/>
</dbReference>
<evidence type="ECO:0000313" key="1">
    <source>
        <dbReference type="EMBL" id="MDR7624993.1"/>
    </source>
</evidence>
<organism evidence="1 2">
    <name type="scientific">Lacticaseibacillus paracasei</name>
    <name type="common">Lactobacillus paracasei</name>
    <dbReference type="NCBI Taxonomy" id="1597"/>
    <lineage>
        <taxon>Bacteria</taxon>
        <taxon>Bacillati</taxon>
        <taxon>Bacillota</taxon>
        <taxon>Bacilli</taxon>
        <taxon>Lactobacillales</taxon>
        <taxon>Lactobacillaceae</taxon>
        <taxon>Lacticaseibacillus</taxon>
    </lineage>
</organism>
<reference evidence="2" key="1">
    <citation type="submission" date="2023-07" db="EMBL/GenBank/DDBJ databases">
        <title>Lacticaseibacillus paracasei KCKM 0992.</title>
        <authorList>
            <person name="Kim T.W."/>
        </authorList>
    </citation>
    <scope>NUCLEOTIDE SEQUENCE [LARGE SCALE GENOMIC DNA]</scope>
    <source>
        <strain evidence="2">KCKM 0992</strain>
    </source>
</reference>
<proteinExistence type="predicted"/>
<accession>A0ABD5CYN5</accession>
<gene>
    <name evidence="1" type="ORF">RF672_10225</name>
</gene>
<comment type="caution">
    <text evidence="1">The sequence shown here is derived from an EMBL/GenBank/DDBJ whole genome shotgun (WGS) entry which is preliminary data.</text>
</comment>
<dbReference type="AlphaFoldDB" id="A0ABD5CYN5"/>
<sequence>MKQDRVNKNWTPEELDRFQNEVIMAADTNAILNYEELADMFGRTVLGVKHAANKLRHRGELPKFCKENQIEKYGSFYSKREKQMIMKLRSTHTHEEIAQMMGRTKYGIESICRKQGPILVKKWNESDLLLLINNIEFDSFGVTANYDKLTKILNRNVGTIQAKIRRLRLKGVLPPAKRSGMPEQKRAIYRQR</sequence>
<evidence type="ECO:0000313" key="2">
    <source>
        <dbReference type="Proteomes" id="UP001268544"/>
    </source>
</evidence>